<feature type="transmembrane region" description="Helical" evidence="2">
    <location>
        <begin position="47"/>
        <end position="65"/>
    </location>
</feature>
<protein>
    <submittedName>
        <fullName evidence="3">ATP-binding protein</fullName>
    </submittedName>
</protein>
<dbReference type="SUPFAM" id="SSF55874">
    <property type="entry name" value="ATPase domain of HSP90 chaperone/DNA topoisomerase II/histidine kinase"/>
    <property type="match status" value="1"/>
</dbReference>
<dbReference type="RefSeq" id="WP_227616351.1">
    <property type="nucleotide sequence ID" value="NZ_JAJEPR010000065.1"/>
</dbReference>
<dbReference type="Gene3D" id="3.30.565.10">
    <property type="entry name" value="Histidine kinase-like ATPase, C-terminal domain"/>
    <property type="match status" value="1"/>
</dbReference>
<accession>A0AAE3DW93</accession>
<gene>
    <name evidence="3" type="ORF">LKD71_17330</name>
</gene>
<evidence type="ECO:0000256" key="1">
    <source>
        <dbReference type="SAM" id="Coils"/>
    </source>
</evidence>
<keyword evidence="3" id="KW-0067">ATP-binding</keyword>
<sequence length="430" mass="49837">MVYPMPSFIESSMKTQNSIMILMEICLILELIVLFSRMIRSVGKRKIMSTAVEFFLSFLFMSGLLNEHRLHVDHDHYKPLFHSFPAYLMLLLVILLTVYLVFAIRKEIKEYHHSLSPWSVHEAVNNVPCGVCFSDSLGRIILCNIKMQELSRMLTGTYLQNYESLRHAIHEDSRQKDVIQLSSDNHVFYFPDGSVWMFQEYPLKEPSLDGYLQTVAVNVSEIYYNGEEIKNNNEKLEFLNRKLEEMYEKIGDEIREQETLSMKMQVHDSFGRSLLSIRRILEKKEEPENMKEQLDTLKQLVYILTGTTVEKGEDQYKDTEKQAEKLGITLQIRGSYPNDPVNRLLTDRAIRECVTNCARHAHGTTVYIQLETTDKCLYIQITNDGEAPEKDAKEGGGLSALRKAVEAEKGSMKTIFEPVFCLRMQLPFKE</sequence>
<keyword evidence="2" id="KW-0472">Membrane</keyword>
<dbReference type="AlphaFoldDB" id="A0AAE3DW93"/>
<feature type="transmembrane region" description="Helical" evidence="2">
    <location>
        <begin position="85"/>
        <end position="104"/>
    </location>
</feature>
<dbReference type="InterPro" id="IPR036890">
    <property type="entry name" value="HATPase_C_sf"/>
</dbReference>
<feature type="transmembrane region" description="Helical" evidence="2">
    <location>
        <begin position="15"/>
        <end position="35"/>
    </location>
</feature>
<keyword evidence="2" id="KW-0812">Transmembrane</keyword>
<keyword evidence="3" id="KW-0547">Nucleotide-binding</keyword>
<dbReference type="EMBL" id="JAJEPR010000065">
    <property type="protein sequence ID" value="MCC2191525.1"/>
    <property type="molecule type" value="Genomic_DNA"/>
</dbReference>
<dbReference type="Proteomes" id="UP001197875">
    <property type="component" value="Unassembled WGS sequence"/>
</dbReference>
<dbReference type="GO" id="GO:0005524">
    <property type="term" value="F:ATP binding"/>
    <property type="evidence" value="ECO:0007669"/>
    <property type="project" value="UniProtKB-KW"/>
</dbReference>
<comment type="caution">
    <text evidence="3">The sequence shown here is derived from an EMBL/GenBank/DDBJ whole genome shotgun (WGS) entry which is preliminary data.</text>
</comment>
<keyword evidence="1" id="KW-0175">Coiled coil</keyword>
<proteinExistence type="predicted"/>
<name>A0AAE3DW93_9FIRM</name>
<organism evidence="3 4">
    <name type="scientific">Fusicatenibacter faecihominis</name>
    <dbReference type="NCBI Taxonomy" id="2881276"/>
    <lineage>
        <taxon>Bacteria</taxon>
        <taxon>Bacillati</taxon>
        <taxon>Bacillota</taxon>
        <taxon>Clostridia</taxon>
        <taxon>Lachnospirales</taxon>
        <taxon>Lachnospiraceae</taxon>
        <taxon>Fusicatenibacter</taxon>
    </lineage>
</organism>
<keyword evidence="4" id="KW-1185">Reference proteome</keyword>
<evidence type="ECO:0000313" key="4">
    <source>
        <dbReference type="Proteomes" id="UP001197875"/>
    </source>
</evidence>
<evidence type="ECO:0000313" key="3">
    <source>
        <dbReference type="EMBL" id="MCC2191525.1"/>
    </source>
</evidence>
<keyword evidence="2" id="KW-1133">Transmembrane helix</keyword>
<reference evidence="3 4" key="1">
    <citation type="submission" date="2021-10" db="EMBL/GenBank/DDBJ databases">
        <title>Anaerobic single-cell dispensing facilitates the cultivation of human gut bacteria.</title>
        <authorList>
            <person name="Afrizal A."/>
        </authorList>
    </citation>
    <scope>NUCLEOTIDE SEQUENCE [LARGE SCALE GENOMIC DNA]</scope>
    <source>
        <strain evidence="3 4">CLA-AA-H277</strain>
    </source>
</reference>
<feature type="coiled-coil region" evidence="1">
    <location>
        <begin position="226"/>
        <end position="260"/>
    </location>
</feature>
<evidence type="ECO:0000256" key="2">
    <source>
        <dbReference type="SAM" id="Phobius"/>
    </source>
</evidence>